<accession>A0A430ABT2</accession>
<name>A0A430ABT2_9ENTE</name>
<feature type="transmembrane region" description="Helical" evidence="9">
    <location>
        <begin position="79"/>
        <end position="99"/>
    </location>
</feature>
<dbReference type="GO" id="GO:0005886">
    <property type="term" value="C:plasma membrane"/>
    <property type="evidence" value="ECO:0007669"/>
    <property type="project" value="UniProtKB-SubCell"/>
</dbReference>
<dbReference type="OrthoDB" id="9809216at2"/>
<dbReference type="PANTHER" id="PTHR38438">
    <property type="entry name" value="RIBOFLAVIN TRANSPORTER RIBU"/>
    <property type="match status" value="1"/>
</dbReference>
<comment type="function">
    <text evidence="8">Probably a riboflavin-binding protein that interacts with the energy-coupling factor (ECF) ABC-transporter complex.</text>
</comment>
<dbReference type="Pfam" id="PF12822">
    <property type="entry name" value="ECF_trnsprt"/>
    <property type="match status" value="1"/>
</dbReference>
<comment type="similarity">
    <text evidence="2 8">Belongs to the prokaryotic riboflavin transporter (P-RFT) (TC 2.A.87) family.</text>
</comment>
<dbReference type="GO" id="GO:0032217">
    <property type="term" value="F:riboflavin transmembrane transporter activity"/>
    <property type="evidence" value="ECO:0007669"/>
    <property type="project" value="UniProtKB-UniRule"/>
</dbReference>
<keyword evidence="7 8" id="KW-0472">Membrane</keyword>
<keyword evidence="4 8" id="KW-1003">Cell membrane</keyword>
<comment type="subcellular location">
    <subcellularLocation>
        <location evidence="1">Cell membrane</location>
        <topology evidence="1">Multi-pass membrane protein</topology>
    </subcellularLocation>
</comment>
<evidence type="ECO:0000256" key="8">
    <source>
        <dbReference type="PIRNR" id="PIRNR037778"/>
    </source>
</evidence>
<evidence type="ECO:0000256" key="5">
    <source>
        <dbReference type="ARBA" id="ARBA00022692"/>
    </source>
</evidence>
<protein>
    <recommendedName>
        <fullName evidence="8">Riboflavin transporter</fullName>
    </recommendedName>
</protein>
<evidence type="ECO:0000256" key="7">
    <source>
        <dbReference type="ARBA" id="ARBA00023136"/>
    </source>
</evidence>
<evidence type="ECO:0000256" key="9">
    <source>
        <dbReference type="SAM" id="Phobius"/>
    </source>
</evidence>
<gene>
    <name evidence="10" type="ORF">CBF31_01305</name>
</gene>
<evidence type="ECO:0000256" key="1">
    <source>
        <dbReference type="ARBA" id="ARBA00004651"/>
    </source>
</evidence>
<keyword evidence="5 9" id="KW-0812">Transmembrane</keyword>
<reference evidence="10 11" key="1">
    <citation type="submission" date="2017-05" db="EMBL/GenBank/DDBJ databases">
        <title>Vagococcus spp. assemblies.</title>
        <authorList>
            <person name="Gulvik C.A."/>
        </authorList>
    </citation>
    <scope>NUCLEOTIDE SEQUENCE [LARGE SCALE GENOMIC DNA]</scope>
    <source>
        <strain evidence="10 11">CCUG 41755</strain>
    </source>
</reference>
<dbReference type="Gene3D" id="1.10.1760.20">
    <property type="match status" value="1"/>
</dbReference>
<keyword evidence="3 8" id="KW-0813">Transport</keyword>
<dbReference type="EMBL" id="NGJY01000001">
    <property type="protein sequence ID" value="RSU04683.1"/>
    <property type="molecule type" value="Genomic_DNA"/>
</dbReference>
<dbReference type="InterPro" id="IPR025720">
    <property type="entry name" value="RibU"/>
</dbReference>
<keyword evidence="6 9" id="KW-1133">Transmembrane helix</keyword>
<dbReference type="PIRSF" id="PIRSF037778">
    <property type="entry name" value="UCP037778_transp_RibU"/>
    <property type="match status" value="1"/>
</dbReference>
<sequence>MNRSKTQKMVGVAMLGAVGFVLMIPVFPIIPGFPFMQVDFSEIPILISTYLFGPLAGVLTAFIRSVLHYILTGGDLSKLIGDATSFVAALTFVLPVYYFTKNRQTKKSLIIGFFISTIFMTVAMSIVNYFVALPLYFKVLNFDVGMPYAKYVLIGVVPFNLIKGALVSTVFLMIHAKLLPWLQKKTKVKRS</sequence>
<organism evidence="10 11">
    <name type="scientific">Vagococcus fessus</name>
    <dbReference type="NCBI Taxonomy" id="120370"/>
    <lineage>
        <taxon>Bacteria</taxon>
        <taxon>Bacillati</taxon>
        <taxon>Bacillota</taxon>
        <taxon>Bacilli</taxon>
        <taxon>Lactobacillales</taxon>
        <taxon>Enterococcaceae</taxon>
        <taxon>Vagococcus</taxon>
    </lineage>
</organism>
<evidence type="ECO:0000256" key="4">
    <source>
        <dbReference type="ARBA" id="ARBA00022475"/>
    </source>
</evidence>
<evidence type="ECO:0000313" key="11">
    <source>
        <dbReference type="Proteomes" id="UP000287101"/>
    </source>
</evidence>
<feature type="transmembrane region" description="Helical" evidence="9">
    <location>
        <begin position="12"/>
        <end position="33"/>
    </location>
</feature>
<comment type="caution">
    <text evidence="10">The sequence shown here is derived from an EMBL/GenBank/DDBJ whole genome shotgun (WGS) entry which is preliminary data.</text>
</comment>
<evidence type="ECO:0000256" key="2">
    <source>
        <dbReference type="ARBA" id="ARBA00005540"/>
    </source>
</evidence>
<dbReference type="AlphaFoldDB" id="A0A430ABT2"/>
<evidence type="ECO:0000256" key="6">
    <source>
        <dbReference type="ARBA" id="ARBA00022989"/>
    </source>
</evidence>
<proteinExistence type="inferred from homology"/>
<feature type="transmembrane region" description="Helical" evidence="9">
    <location>
        <begin position="111"/>
        <end position="131"/>
    </location>
</feature>
<feature type="transmembrane region" description="Helical" evidence="9">
    <location>
        <begin position="151"/>
        <end position="174"/>
    </location>
</feature>
<dbReference type="InterPro" id="IPR024529">
    <property type="entry name" value="ECF_trnsprt_substrate-spec"/>
</dbReference>
<dbReference type="Proteomes" id="UP000287101">
    <property type="component" value="Unassembled WGS sequence"/>
</dbReference>
<keyword evidence="11" id="KW-1185">Reference proteome</keyword>
<dbReference type="PANTHER" id="PTHR38438:SF1">
    <property type="entry name" value="RIBOFLAVIN TRANSPORTER RIBU"/>
    <property type="match status" value="1"/>
</dbReference>
<evidence type="ECO:0000256" key="3">
    <source>
        <dbReference type="ARBA" id="ARBA00022448"/>
    </source>
</evidence>
<feature type="transmembrane region" description="Helical" evidence="9">
    <location>
        <begin position="45"/>
        <end position="67"/>
    </location>
</feature>
<evidence type="ECO:0000313" key="10">
    <source>
        <dbReference type="EMBL" id="RSU04683.1"/>
    </source>
</evidence>
<dbReference type="RefSeq" id="WP_126830183.1">
    <property type="nucleotide sequence ID" value="NZ_CBCRYB010000002.1"/>
</dbReference>